<sequence>KNSPNKGTRSKVRFHGMSPTSPRGKNHYHEGSPRMKQNNHGPYPGGRPRCSPSKDKSPRLSSPYTEYYAGFSEPPSPASLPRPPQHWIPSKLCASSSPSFFSASNAGLSNLKVLLDALA</sequence>
<dbReference type="AlphaFoldDB" id="A0A069DMV0"/>
<feature type="non-terminal residue" evidence="2">
    <location>
        <position position="1"/>
    </location>
</feature>
<organism evidence="2">
    <name type="scientific">Panstrongylus megistus</name>
    <dbReference type="NCBI Taxonomy" id="65343"/>
    <lineage>
        <taxon>Eukaryota</taxon>
        <taxon>Metazoa</taxon>
        <taxon>Ecdysozoa</taxon>
        <taxon>Arthropoda</taxon>
        <taxon>Hexapoda</taxon>
        <taxon>Insecta</taxon>
        <taxon>Pterygota</taxon>
        <taxon>Neoptera</taxon>
        <taxon>Paraneoptera</taxon>
        <taxon>Hemiptera</taxon>
        <taxon>Heteroptera</taxon>
        <taxon>Panheteroptera</taxon>
        <taxon>Cimicomorpha</taxon>
        <taxon>Reduviidae</taxon>
        <taxon>Triatominae</taxon>
        <taxon>Panstrongylus</taxon>
    </lineage>
</organism>
<protein>
    <submittedName>
        <fullName evidence="2">Putative proline-rich nuclear receptor coactivator 2-like protein</fullName>
    </submittedName>
</protein>
<accession>A0A069DMV0</accession>
<dbReference type="EMBL" id="GBGD01003516">
    <property type="protein sequence ID" value="JAC85373.1"/>
    <property type="molecule type" value="mRNA"/>
</dbReference>
<feature type="region of interest" description="Disordered" evidence="1">
    <location>
        <begin position="1"/>
        <end position="84"/>
    </location>
</feature>
<evidence type="ECO:0000313" key="2">
    <source>
        <dbReference type="EMBL" id="JAC85373.1"/>
    </source>
</evidence>
<reference evidence="2" key="1">
    <citation type="journal article" date="2015" name="J. Med. Entomol.">
        <title>A Deep Insight Into the Sialotranscriptome of the Chagas Disease Vector, Panstrongylus megistus (Hemiptera: Heteroptera).</title>
        <authorList>
            <person name="Ribeiro J.M."/>
            <person name="Schwarz A."/>
            <person name="Francischetti I.M."/>
        </authorList>
    </citation>
    <scope>NUCLEOTIDE SEQUENCE</scope>
    <source>
        <tissue evidence="2">Salivary glands</tissue>
    </source>
</reference>
<evidence type="ECO:0000256" key="1">
    <source>
        <dbReference type="SAM" id="MobiDB-lite"/>
    </source>
</evidence>
<feature type="compositionally biased region" description="Pro residues" evidence="1">
    <location>
        <begin position="74"/>
        <end position="84"/>
    </location>
</feature>
<name>A0A069DMV0_9HEMI</name>
<keyword evidence="2" id="KW-0675">Receptor</keyword>
<proteinExistence type="evidence at transcript level"/>